<evidence type="ECO:0000256" key="10">
    <source>
        <dbReference type="ARBA" id="ARBA00048881"/>
    </source>
</evidence>
<dbReference type="InterPro" id="IPR008922">
    <property type="entry name" value="Di-copper_centre_dom_sf"/>
</dbReference>
<protein>
    <recommendedName>
        <fullName evidence="3">tyrosinase</fullName>
        <ecNumber evidence="3">1.14.18.1</ecNumber>
    </recommendedName>
</protein>
<sequence>MTIDVDYIEESIKRGITVGVVPSGGAIRTRKEIDEFIKDTDCFNLYLLALIDLQRLPGAREEEYFGTRRPRWNAAFSYFQIAGIHGRPFHPWDGVSQEYLGIRKKEGEDARHQPSVQAGYCSHSSDLFPTWHRAYLAMYEQSLFLQMVSIAKAFPPQYQKRYLDACEGFGIPYWDPFLPRRKILNKYGYPITKCGIPVIMSTKDVRIRTPRHPDPPIDGPNPLYSYKFAPGSLDWAEVAGHPFREIFSDVINNPNMTVNTIRGPTPTGWTSHQYVNNTLTNAVSTANGPALPLGSKIYRILQGPPLSYTQMATSAYVAQAGPSTNKENSLEGLHNDIHTMCGNGGDGRTGHMGLTEYAAFDPIFWLHHTNIDRIFAIWQALNPDTWGWDQTLLDSPTYVKGIGDRETSTSWLIPFRLKIEENFHPFADPGSASREPPKVEWWTSDALRRCSDLGYTYPELQLVKRGEKTDDLRPLRQWVTNTYEWSTIYGEPPPWRSLFESEGFSRVEALPKVSRIDGSGEPILMATATAATTKPKPKPNISTRMTNWFRGRDVSKNVGRGDDIDCYKHIRPIMRGHTLTHWNLTITVRKFALNGSFQIYFFLGDFSDDPRTWPHERHLVGIDGIFANRDIKHCENCRRQDSLGLDDSDTIALTTNLVAYWKNEEIHSDMRLRSLEPNDVLPFLKYNLHWRVLDSYGRQYDARNIESLRVAIGSQEVRLPTEYGGRPEYSIERIWQDVATGA</sequence>
<gene>
    <name evidence="13" type="ORF">PV05_09279</name>
</gene>
<evidence type="ECO:0000313" key="14">
    <source>
        <dbReference type="Proteomes" id="UP000054342"/>
    </source>
</evidence>
<dbReference type="EMBL" id="KN847321">
    <property type="protein sequence ID" value="KIW53733.1"/>
    <property type="molecule type" value="Genomic_DNA"/>
</dbReference>
<evidence type="ECO:0000259" key="12">
    <source>
        <dbReference type="PROSITE" id="PS00498"/>
    </source>
</evidence>
<evidence type="ECO:0000256" key="7">
    <source>
        <dbReference type="ARBA" id="ARBA00023033"/>
    </source>
</evidence>
<dbReference type="AlphaFoldDB" id="A0A0D2EE95"/>
<dbReference type="Gene3D" id="2.60.310.20">
    <property type="match status" value="1"/>
</dbReference>
<dbReference type="PANTHER" id="PTHR11474:SF76">
    <property type="entry name" value="SHKT DOMAIN-CONTAINING PROTEIN"/>
    <property type="match status" value="1"/>
</dbReference>
<keyword evidence="5" id="KW-0560">Oxidoreductase</keyword>
<evidence type="ECO:0000256" key="9">
    <source>
        <dbReference type="ARBA" id="ARBA00048233"/>
    </source>
</evidence>
<keyword evidence="4" id="KW-0479">Metal-binding</keyword>
<dbReference type="OrthoDB" id="1658288at2759"/>
<reference evidence="13 14" key="1">
    <citation type="submission" date="2015-01" db="EMBL/GenBank/DDBJ databases">
        <title>The Genome Sequence of Exophiala xenobiotica CBS118157.</title>
        <authorList>
            <consortium name="The Broad Institute Genomics Platform"/>
            <person name="Cuomo C."/>
            <person name="de Hoog S."/>
            <person name="Gorbushina A."/>
            <person name="Stielow B."/>
            <person name="Teixiera M."/>
            <person name="Abouelleil A."/>
            <person name="Chapman S.B."/>
            <person name="Priest M."/>
            <person name="Young S.K."/>
            <person name="Wortman J."/>
            <person name="Nusbaum C."/>
            <person name="Birren B."/>
        </authorList>
    </citation>
    <scope>NUCLEOTIDE SEQUENCE [LARGE SCALE GENOMIC DNA]</scope>
    <source>
        <strain evidence="13 14">CBS 118157</strain>
    </source>
</reference>
<keyword evidence="8" id="KW-0470">Melanin biosynthesis</keyword>
<keyword evidence="14" id="KW-1185">Reference proteome</keyword>
<dbReference type="GeneID" id="25331187"/>
<evidence type="ECO:0000313" key="13">
    <source>
        <dbReference type="EMBL" id="KIW53733.1"/>
    </source>
</evidence>
<proteinExistence type="inferred from homology"/>
<dbReference type="HOGENOM" id="CLU_013691_3_0_1"/>
<comment type="cofactor">
    <cofactor evidence="1">
        <name>Cu(2+)</name>
        <dbReference type="ChEBI" id="CHEBI:29036"/>
    </cofactor>
</comment>
<evidence type="ECO:0000256" key="2">
    <source>
        <dbReference type="ARBA" id="ARBA00009928"/>
    </source>
</evidence>
<dbReference type="EC" id="1.14.18.1" evidence="3"/>
<keyword evidence="6" id="KW-0186">Copper</keyword>
<evidence type="ECO:0000256" key="3">
    <source>
        <dbReference type="ARBA" id="ARBA00011906"/>
    </source>
</evidence>
<dbReference type="PROSITE" id="PS00497">
    <property type="entry name" value="TYROSINASE_1"/>
    <property type="match status" value="1"/>
</dbReference>
<dbReference type="GO" id="GO:0046872">
    <property type="term" value="F:metal ion binding"/>
    <property type="evidence" value="ECO:0007669"/>
    <property type="project" value="UniProtKB-KW"/>
</dbReference>
<dbReference type="InterPro" id="IPR041640">
    <property type="entry name" value="Tyrosinase_C"/>
</dbReference>
<dbReference type="RefSeq" id="XP_013314317.1">
    <property type="nucleotide sequence ID" value="XM_013458863.1"/>
</dbReference>
<dbReference type="Gene3D" id="1.10.1280.10">
    <property type="entry name" value="Di-copper center containing domain from catechol oxidase"/>
    <property type="match status" value="1"/>
</dbReference>
<evidence type="ECO:0000256" key="4">
    <source>
        <dbReference type="ARBA" id="ARBA00022723"/>
    </source>
</evidence>
<keyword evidence="7" id="KW-0503">Monooxygenase</keyword>
<feature type="domain" description="Tyrosinase copper-binding" evidence="11">
    <location>
        <begin position="123"/>
        <end position="140"/>
    </location>
</feature>
<dbReference type="Pfam" id="PF18132">
    <property type="entry name" value="Tyrosinase_C"/>
    <property type="match status" value="1"/>
</dbReference>
<evidence type="ECO:0000256" key="8">
    <source>
        <dbReference type="ARBA" id="ARBA00023101"/>
    </source>
</evidence>
<comment type="similarity">
    <text evidence="2">Belongs to the tyrosinase family.</text>
</comment>
<comment type="catalytic activity">
    <reaction evidence="9">
        <text>2 L-dopa + O2 = 2 L-dopaquinone + 2 H2O</text>
        <dbReference type="Rhea" id="RHEA:34287"/>
        <dbReference type="ChEBI" id="CHEBI:15377"/>
        <dbReference type="ChEBI" id="CHEBI:15379"/>
        <dbReference type="ChEBI" id="CHEBI:57504"/>
        <dbReference type="ChEBI" id="CHEBI:57924"/>
        <dbReference type="EC" id="1.14.18.1"/>
    </reaction>
</comment>
<dbReference type="STRING" id="348802.A0A0D2EE95"/>
<comment type="catalytic activity">
    <reaction evidence="10">
        <text>L-tyrosine + O2 = L-dopaquinone + H2O</text>
        <dbReference type="Rhea" id="RHEA:18117"/>
        <dbReference type="ChEBI" id="CHEBI:15377"/>
        <dbReference type="ChEBI" id="CHEBI:15379"/>
        <dbReference type="ChEBI" id="CHEBI:57924"/>
        <dbReference type="ChEBI" id="CHEBI:58315"/>
        <dbReference type="EC" id="1.14.18.1"/>
    </reaction>
</comment>
<dbReference type="SUPFAM" id="SSF48056">
    <property type="entry name" value="Di-copper centre-containing domain"/>
    <property type="match status" value="1"/>
</dbReference>
<name>A0A0D2EE95_9EURO</name>
<evidence type="ECO:0000259" key="11">
    <source>
        <dbReference type="PROSITE" id="PS00497"/>
    </source>
</evidence>
<dbReference type="PROSITE" id="PS00498">
    <property type="entry name" value="TYROSINASE_2"/>
    <property type="match status" value="1"/>
</dbReference>
<accession>A0A0D2EE95</accession>
<dbReference type="PRINTS" id="PR00092">
    <property type="entry name" value="TYROSINASE"/>
</dbReference>
<dbReference type="GO" id="GO:0042438">
    <property type="term" value="P:melanin biosynthetic process"/>
    <property type="evidence" value="ECO:0007669"/>
    <property type="project" value="UniProtKB-KW"/>
</dbReference>
<dbReference type="Proteomes" id="UP000054342">
    <property type="component" value="Unassembled WGS sequence"/>
</dbReference>
<dbReference type="Pfam" id="PF00264">
    <property type="entry name" value="Tyrosinase"/>
    <property type="match status" value="1"/>
</dbReference>
<dbReference type="InterPro" id="IPR050316">
    <property type="entry name" value="Tyrosinase/Hemocyanin"/>
</dbReference>
<evidence type="ECO:0000256" key="5">
    <source>
        <dbReference type="ARBA" id="ARBA00023002"/>
    </source>
</evidence>
<evidence type="ECO:0000256" key="6">
    <source>
        <dbReference type="ARBA" id="ARBA00023008"/>
    </source>
</evidence>
<dbReference type="InterPro" id="IPR002227">
    <property type="entry name" value="Tyrosinase_Cu-bd"/>
</dbReference>
<dbReference type="GO" id="GO:0004503">
    <property type="term" value="F:tyrosinase activity"/>
    <property type="evidence" value="ECO:0007669"/>
    <property type="project" value="UniProtKB-EC"/>
</dbReference>
<feature type="domain" description="Tyrosinase copper-binding" evidence="12">
    <location>
        <begin position="361"/>
        <end position="372"/>
    </location>
</feature>
<dbReference type="PANTHER" id="PTHR11474">
    <property type="entry name" value="TYROSINASE FAMILY MEMBER"/>
    <property type="match status" value="1"/>
</dbReference>
<organism evidence="13 14">
    <name type="scientific">Exophiala xenobiotica</name>
    <dbReference type="NCBI Taxonomy" id="348802"/>
    <lineage>
        <taxon>Eukaryota</taxon>
        <taxon>Fungi</taxon>
        <taxon>Dikarya</taxon>
        <taxon>Ascomycota</taxon>
        <taxon>Pezizomycotina</taxon>
        <taxon>Eurotiomycetes</taxon>
        <taxon>Chaetothyriomycetidae</taxon>
        <taxon>Chaetothyriales</taxon>
        <taxon>Herpotrichiellaceae</taxon>
        <taxon>Exophiala</taxon>
    </lineage>
</organism>
<evidence type="ECO:0000256" key="1">
    <source>
        <dbReference type="ARBA" id="ARBA00001973"/>
    </source>
</evidence>